<feature type="binding site" evidence="11">
    <location>
        <position position="214"/>
    </location>
    <ligand>
        <name>[4Fe-4S] cluster</name>
        <dbReference type="ChEBI" id="CHEBI:49883"/>
    </ligand>
</feature>
<dbReference type="CDD" id="cd00056">
    <property type="entry name" value="ENDO3c"/>
    <property type="match status" value="1"/>
</dbReference>
<dbReference type="PROSITE" id="PS01155">
    <property type="entry name" value="ENDONUCLEASE_III_2"/>
    <property type="match status" value="1"/>
</dbReference>
<organism evidence="13 14">
    <name type="scientific">Desulfoluna limicola</name>
    <dbReference type="NCBI Taxonomy" id="2810562"/>
    <lineage>
        <taxon>Bacteria</taxon>
        <taxon>Pseudomonadati</taxon>
        <taxon>Thermodesulfobacteriota</taxon>
        <taxon>Desulfobacteria</taxon>
        <taxon>Desulfobacterales</taxon>
        <taxon>Desulfolunaceae</taxon>
        <taxon>Desulfoluna</taxon>
    </lineage>
</organism>
<comment type="similarity">
    <text evidence="1 11">Belongs to the Nth/MutY family.</text>
</comment>
<accession>A0ABN6F7F7</accession>
<dbReference type="EMBL" id="AP024488">
    <property type="protein sequence ID" value="BCS97651.1"/>
    <property type="molecule type" value="Genomic_DNA"/>
</dbReference>
<keyword evidence="3 11" id="KW-0479">Metal-binding</keyword>
<evidence type="ECO:0000313" key="14">
    <source>
        <dbReference type="Proteomes" id="UP001320148"/>
    </source>
</evidence>
<keyword evidence="6 11" id="KW-0408">Iron</keyword>
<evidence type="ECO:0000256" key="10">
    <source>
        <dbReference type="ARBA" id="ARBA00023295"/>
    </source>
</evidence>
<dbReference type="InterPro" id="IPR011257">
    <property type="entry name" value="DNA_glycosylase"/>
</dbReference>
<keyword evidence="5 11" id="KW-0378">Hydrolase</keyword>
<evidence type="ECO:0000256" key="3">
    <source>
        <dbReference type="ARBA" id="ARBA00022723"/>
    </source>
</evidence>
<evidence type="ECO:0000256" key="1">
    <source>
        <dbReference type="ARBA" id="ARBA00008343"/>
    </source>
</evidence>
<evidence type="ECO:0000259" key="12">
    <source>
        <dbReference type="SMART" id="SM00478"/>
    </source>
</evidence>
<evidence type="ECO:0000256" key="5">
    <source>
        <dbReference type="ARBA" id="ARBA00022801"/>
    </source>
</evidence>
<dbReference type="InterPro" id="IPR003265">
    <property type="entry name" value="HhH-GPD_domain"/>
</dbReference>
<proteinExistence type="inferred from homology"/>
<evidence type="ECO:0000256" key="11">
    <source>
        <dbReference type="HAMAP-Rule" id="MF_00942"/>
    </source>
</evidence>
<dbReference type="Proteomes" id="UP001320148">
    <property type="component" value="Chromosome"/>
</dbReference>
<keyword evidence="2 11" id="KW-0004">4Fe-4S</keyword>
<name>A0ABN6F7F7_9BACT</name>
<sequence>MDGKDVMALDIKIFVERLKESYKAWDAPVITLMAGIGATPFEVLIATLLSLRTKDEVTAVAARRLFAVASTPEALLALGEEETAKLIYPVGFYPTKSKRIMEISTLILEKYQGVVPNDLDELLTLPGVGRKTANLVLVEGYKMEAICVDTHVHRISNRIGYVKTKDADKTEMALRKKLPREYWVIYNEILVAFGQVLCRPISPFCSTCPVADLCPRIGVTKHR</sequence>
<dbReference type="SUPFAM" id="SSF48150">
    <property type="entry name" value="DNA-glycosylase"/>
    <property type="match status" value="1"/>
</dbReference>
<dbReference type="GO" id="GO:0004519">
    <property type="term" value="F:endonuclease activity"/>
    <property type="evidence" value="ECO:0007669"/>
    <property type="project" value="UniProtKB-KW"/>
</dbReference>
<dbReference type="SMART" id="SM00478">
    <property type="entry name" value="ENDO3c"/>
    <property type="match status" value="1"/>
</dbReference>
<keyword evidence="13" id="KW-0540">Nuclease</keyword>
<dbReference type="RefSeq" id="WP_236889056.1">
    <property type="nucleotide sequence ID" value="NZ_AP024488.1"/>
</dbReference>
<dbReference type="Gene3D" id="1.10.1670.10">
    <property type="entry name" value="Helix-hairpin-Helix base-excision DNA repair enzymes (C-terminal)"/>
    <property type="match status" value="1"/>
</dbReference>
<evidence type="ECO:0000313" key="13">
    <source>
        <dbReference type="EMBL" id="BCS97651.1"/>
    </source>
</evidence>
<evidence type="ECO:0000256" key="8">
    <source>
        <dbReference type="ARBA" id="ARBA00023204"/>
    </source>
</evidence>
<dbReference type="PANTHER" id="PTHR43286">
    <property type="entry name" value="ENDONUCLEASE III-LIKE PROTEIN 1"/>
    <property type="match status" value="1"/>
</dbReference>
<evidence type="ECO:0000256" key="9">
    <source>
        <dbReference type="ARBA" id="ARBA00023239"/>
    </source>
</evidence>
<dbReference type="InterPro" id="IPR023170">
    <property type="entry name" value="HhH_base_excis_C"/>
</dbReference>
<keyword evidence="13" id="KW-0255">Endonuclease</keyword>
<dbReference type="InterPro" id="IPR000445">
    <property type="entry name" value="HhH_motif"/>
</dbReference>
<evidence type="ECO:0000256" key="6">
    <source>
        <dbReference type="ARBA" id="ARBA00023004"/>
    </source>
</evidence>
<dbReference type="HAMAP" id="MF_00942">
    <property type="entry name" value="Nth"/>
    <property type="match status" value="1"/>
</dbReference>
<keyword evidence="10 11" id="KW-0326">Glycosidase</keyword>
<keyword evidence="11" id="KW-0238">DNA-binding</keyword>
<evidence type="ECO:0000256" key="4">
    <source>
        <dbReference type="ARBA" id="ARBA00022763"/>
    </source>
</evidence>
<protein>
    <recommendedName>
        <fullName evidence="11">Endonuclease III</fullName>
        <ecNumber evidence="11">4.2.99.18</ecNumber>
    </recommendedName>
    <alternativeName>
        <fullName evidence="11">DNA-(apurinic or apyrimidinic site) lyase</fullName>
    </alternativeName>
</protein>
<gene>
    <name evidence="11 13" type="primary">nth</name>
    <name evidence="13" type="ORF">DSLASN_32830</name>
</gene>
<feature type="domain" description="HhH-GPD" evidence="12">
    <location>
        <begin position="49"/>
        <end position="196"/>
    </location>
</feature>
<dbReference type="EC" id="4.2.99.18" evidence="11"/>
<feature type="binding site" evidence="11">
    <location>
        <position position="205"/>
    </location>
    <ligand>
        <name>[4Fe-4S] cluster</name>
        <dbReference type="ChEBI" id="CHEBI:49883"/>
    </ligand>
</feature>
<keyword evidence="4 11" id="KW-0227">DNA damage</keyword>
<comment type="catalytic activity">
    <reaction evidence="11">
        <text>2'-deoxyribonucleotide-(2'-deoxyribose 5'-phosphate)-2'-deoxyribonucleotide-DNA = a 3'-end 2'-deoxyribonucleotide-(2,3-dehydro-2,3-deoxyribose 5'-phosphate)-DNA + a 5'-end 5'-phospho-2'-deoxyribonucleoside-DNA + H(+)</text>
        <dbReference type="Rhea" id="RHEA:66592"/>
        <dbReference type="Rhea" id="RHEA-COMP:13180"/>
        <dbReference type="Rhea" id="RHEA-COMP:16897"/>
        <dbReference type="Rhea" id="RHEA-COMP:17067"/>
        <dbReference type="ChEBI" id="CHEBI:15378"/>
        <dbReference type="ChEBI" id="CHEBI:136412"/>
        <dbReference type="ChEBI" id="CHEBI:157695"/>
        <dbReference type="ChEBI" id="CHEBI:167181"/>
        <dbReference type="EC" id="4.2.99.18"/>
    </reaction>
</comment>
<feature type="binding site" evidence="11">
    <location>
        <position position="198"/>
    </location>
    <ligand>
        <name>[4Fe-4S] cluster</name>
        <dbReference type="ChEBI" id="CHEBI:49883"/>
    </ligand>
</feature>
<feature type="binding site" evidence="11">
    <location>
        <position position="208"/>
    </location>
    <ligand>
        <name>[4Fe-4S] cluster</name>
        <dbReference type="ChEBI" id="CHEBI:49883"/>
    </ligand>
</feature>
<keyword evidence="8 11" id="KW-0234">DNA repair</keyword>
<keyword evidence="9 11" id="KW-0456">Lyase</keyword>
<comment type="cofactor">
    <cofactor evidence="11">
        <name>[4Fe-4S] cluster</name>
        <dbReference type="ChEBI" id="CHEBI:49883"/>
    </cofactor>
    <text evidence="11">Binds 1 [4Fe-4S] cluster.</text>
</comment>
<dbReference type="PANTHER" id="PTHR43286:SF1">
    <property type="entry name" value="ENDONUCLEASE III-LIKE PROTEIN 1"/>
    <property type="match status" value="1"/>
</dbReference>
<dbReference type="InterPro" id="IPR005759">
    <property type="entry name" value="Nth"/>
</dbReference>
<dbReference type="Gene3D" id="1.10.340.30">
    <property type="entry name" value="Hypothetical protein, domain 2"/>
    <property type="match status" value="1"/>
</dbReference>
<dbReference type="Pfam" id="PF00633">
    <property type="entry name" value="HHH"/>
    <property type="match status" value="1"/>
</dbReference>
<evidence type="ECO:0000256" key="7">
    <source>
        <dbReference type="ARBA" id="ARBA00023014"/>
    </source>
</evidence>
<keyword evidence="7 11" id="KW-0411">Iron-sulfur</keyword>
<comment type="function">
    <text evidence="11">DNA repair enzyme that has both DNA N-glycosylase activity and AP-lyase activity. The DNA N-glycosylase activity releases various damaged pyrimidines from DNA by cleaving the N-glycosidic bond, leaving an AP (apurinic/apyrimidinic) site. The AP-lyase activity cleaves the phosphodiester bond 3' to the AP site by a beta-elimination, leaving a 3'-terminal unsaturated sugar and a product with a terminal 5'-phosphate.</text>
</comment>
<dbReference type="InterPro" id="IPR004036">
    <property type="entry name" value="Endonuclease-III-like_CS2"/>
</dbReference>
<evidence type="ECO:0000256" key="2">
    <source>
        <dbReference type="ARBA" id="ARBA00022485"/>
    </source>
</evidence>
<keyword evidence="14" id="KW-1185">Reference proteome</keyword>
<reference evidence="13 14" key="1">
    <citation type="submission" date="2021-02" db="EMBL/GenBank/DDBJ databases">
        <title>Complete genome of Desulfoluna sp. strain ASN36.</title>
        <authorList>
            <person name="Takahashi A."/>
            <person name="Kojima H."/>
            <person name="Fukui M."/>
        </authorList>
    </citation>
    <scope>NUCLEOTIDE SEQUENCE [LARGE SCALE GENOMIC DNA]</scope>
    <source>
        <strain evidence="13 14">ASN36</strain>
    </source>
</reference>
<dbReference type="PIRSF" id="PIRSF001435">
    <property type="entry name" value="Nth"/>
    <property type="match status" value="1"/>
</dbReference>
<dbReference type="Pfam" id="PF00730">
    <property type="entry name" value="HhH-GPD"/>
    <property type="match status" value="1"/>
</dbReference>